<dbReference type="AlphaFoldDB" id="A0A099K8U6"/>
<comment type="caution">
    <text evidence="1">The sequence shown here is derived from an EMBL/GenBank/DDBJ whole genome shotgun (WGS) entry which is preliminary data.</text>
</comment>
<evidence type="ECO:0000313" key="2">
    <source>
        <dbReference type="Proteomes" id="UP000029843"/>
    </source>
</evidence>
<dbReference type="PATRIC" id="fig|28229.4.peg.4015"/>
<name>A0A099K8U6_COLPS</name>
<dbReference type="Proteomes" id="UP000029843">
    <property type="component" value="Unassembled WGS sequence"/>
</dbReference>
<proteinExistence type="predicted"/>
<accession>A0A099K8U6</accession>
<reference evidence="1 2" key="1">
    <citation type="submission" date="2014-08" db="EMBL/GenBank/DDBJ databases">
        <title>Genomic and Phenotypic Diversity of Colwellia psychrerythraea strains from Disparate Marine Basins.</title>
        <authorList>
            <person name="Techtmann S.M."/>
            <person name="Stelling S.C."/>
            <person name="Utturkar S.M."/>
            <person name="Alshibli N."/>
            <person name="Harris A."/>
            <person name="Brown S.D."/>
            <person name="Hazen T.C."/>
        </authorList>
    </citation>
    <scope>NUCLEOTIDE SEQUENCE [LARGE SCALE GENOMIC DNA]</scope>
    <source>
        <strain evidence="1 2">ND2E</strain>
    </source>
</reference>
<dbReference type="EMBL" id="JQED01000055">
    <property type="protein sequence ID" value="KGJ87124.1"/>
    <property type="molecule type" value="Genomic_DNA"/>
</dbReference>
<sequence length="75" mass="8923">MCLIMSNEFTYMESWLAMLLTTYNNNPSTGLAKTINFYLNKILHHDDISFCGEKQCEYLAMKRFWQWHARHNEAG</sequence>
<gene>
    <name evidence="1" type="ORF">ND2E_0531</name>
</gene>
<protein>
    <submittedName>
        <fullName evidence="1">Uncharacterized protein</fullName>
    </submittedName>
</protein>
<evidence type="ECO:0000313" key="1">
    <source>
        <dbReference type="EMBL" id="KGJ87124.1"/>
    </source>
</evidence>
<organism evidence="1 2">
    <name type="scientific">Colwellia psychrerythraea</name>
    <name type="common">Vibrio psychroerythus</name>
    <dbReference type="NCBI Taxonomy" id="28229"/>
    <lineage>
        <taxon>Bacteria</taxon>
        <taxon>Pseudomonadati</taxon>
        <taxon>Pseudomonadota</taxon>
        <taxon>Gammaproteobacteria</taxon>
        <taxon>Alteromonadales</taxon>
        <taxon>Colwelliaceae</taxon>
        <taxon>Colwellia</taxon>
    </lineage>
</organism>